<comment type="caution">
    <text evidence="6">The sequence shown here is derived from an EMBL/GenBank/DDBJ whole genome shotgun (WGS) entry which is preliminary data.</text>
</comment>
<dbReference type="PANTHER" id="PTHR30249:SF0">
    <property type="entry name" value="PLASTIDAL GLYCOLATE_GLYCERATE TRANSLOCATOR 1, CHLOROPLASTIC"/>
    <property type="match status" value="1"/>
</dbReference>
<evidence type="ECO:0000256" key="5">
    <source>
        <dbReference type="SAM" id="Phobius"/>
    </source>
</evidence>
<dbReference type="PANTHER" id="PTHR30249">
    <property type="entry name" value="PUTATIVE SEROTONIN TRANSPORTER"/>
    <property type="match status" value="1"/>
</dbReference>
<dbReference type="AlphaFoldDB" id="A0A8H4TZ04"/>
<keyword evidence="7" id="KW-1185">Reference proteome</keyword>
<name>A0A8H4TZ04_9HYPO</name>
<comment type="subcellular location">
    <subcellularLocation>
        <location evidence="1">Membrane</location>
        <topology evidence="1">Multi-pass membrane protein</topology>
    </subcellularLocation>
</comment>
<keyword evidence="4 5" id="KW-0472">Membrane</keyword>
<feature type="transmembrane region" description="Helical" evidence="5">
    <location>
        <begin position="281"/>
        <end position="300"/>
    </location>
</feature>
<dbReference type="GO" id="GO:0016020">
    <property type="term" value="C:membrane"/>
    <property type="evidence" value="ECO:0007669"/>
    <property type="project" value="UniProtKB-SubCell"/>
</dbReference>
<reference evidence="6" key="2">
    <citation type="submission" date="2020-05" db="EMBL/GenBank/DDBJ databases">
        <authorList>
            <person name="Kim H.-S."/>
            <person name="Proctor R.H."/>
            <person name="Brown D.W."/>
        </authorList>
    </citation>
    <scope>NUCLEOTIDE SEQUENCE</scope>
    <source>
        <strain evidence="6">NRRL 20472</strain>
    </source>
</reference>
<feature type="transmembrane region" description="Helical" evidence="5">
    <location>
        <begin position="158"/>
        <end position="180"/>
    </location>
</feature>
<feature type="transmembrane region" description="Helical" evidence="5">
    <location>
        <begin position="216"/>
        <end position="238"/>
    </location>
</feature>
<sequence length="313" mass="33693">MVVGAFLTGGLQLLFGSHKKAHPHFDDLNSTELEKIIPISSTRSTANTPEIPSPPRNVYSGLDRRHELRPQTSHFEPTSDQTELNAVDEAITPIETLRDRVILWAVKITGCLDMGVYGLLLMVGLPVYYITGCATPVQLGICVLSFQTAMRIPAKYRTYLYPILISATATVLIAWALAAIKGNTLQTALRQFRTGVTYKSLLLHPKNQSFPGAGDIIVAILDAGIVALALPKVFALAIPATENLGGDLSTVAAVAAMSGIIGALVSQRLLNYIRIPKEDHLTRGITLGANFAAIITALLLQTDLGWLPCLACQ</sequence>
<keyword evidence="3 5" id="KW-1133">Transmembrane helix</keyword>
<dbReference type="Proteomes" id="UP000622797">
    <property type="component" value="Unassembled WGS sequence"/>
</dbReference>
<gene>
    <name evidence="6" type="ORF">FSARC_5719</name>
</gene>
<evidence type="ECO:0000256" key="1">
    <source>
        <dbReference type="ARBA" id="ARBA00004141"/>
    </source>
</evidence>
<proteinExistence type="predicted"/>
<reference evidence="6" key="1">
    <citation type="journal article" date="2020" name="BMC Genomics">
        <title>Correction to: Identification and distribution of gene clusters required for synthesis of sphingolipid metabolism inhibitors in diverse species of the filamentous fungus Fusarium.</title>
        <authorList>
            <person name="Kim H.S."/>
            <person name="Lohmar J.M."/>
            <person name="Busman M."/>
            <person name="Brown D.W."/>
            <person name="Naumann T.A."/>
            <person name="Divon H.H."/>
            <person name="Lysoe E."/>
            <person name="Uhlig S."/>
            <person name="Proctor R.H."/>
        </authorList>
    </citation>
    <scope>NUCLEOTIDE SEQUENCE</scope>
    <source>
        <strain evidence="6">NRRL 20472</strain>
    </source>
</reference>
<dbReference type="Pfam" id="PF04172">
    <property type="entry name" value="LrgB"/>
    <property type="match status" value="1"/>
</dbReference>
<feature type="transmembrane region" description="Helical" evidence="5">
    <location>
        <begin position="250"/>
        <end position="269"/>
    </location>
</feature>
<accession>A0A8H4TZ04</accession>
<organism evidence="6 7">
    <name type="scientific">Fusarium sarcochroum</name>
    <dbReference type="NCBI Taxonomy" id="1208366"/>
    <lineage>
        <taxon>Eukaryota</taxon>
        <taxon>Fungi</taxon>
        <taxon>Dikarya</taxon>
        <taxon>Ascomycota</taxon>
        <taxon>Pezizomycotina</taxon>
        <taxon>Sordariomycetes</taxon>
        <taxon>Hypocreomycetidae</taxon>
        <taxon>Hypocreales</taxon>
        <taxon>Nectriaceae</taxon>
        <taxon>Fusarium</taxon>
        <taxon>Fusarium lateritium species complex</taxon>
    </lineage>
</organism>
<evidence type="ECO:0000313" key="7">
    <source>
        <dbReference type="Proteomes" id="UP000622797"/>
    </source>
</evidence>
<feature type="transmembrane region" description="Helical" evidence="5">
    <location>
        <begin position="127"/>
        <end position="146"/>
    </location>
</feature>
<evidence type="ECO:0000256" key="4">
    <source>
        <dbReference type="ARBA" id="ARBA00023136"/>
    </source>
</evidence>
<evidence type="ECO:0000256" key="3">
    <source>
        <dbReference type="ARBA" id="ARBA00022989"/>
    </source>
</evidence>
<dbReference type="OrthoDB" id="2502820at2759"/>
<dbReference type="InterPro" id="IPR007300">
    <property type="entry name" value="CidB/LrgB"/>
</dbReference>
<protein>
    <submittedName>
        <fullName evidence="6">Uncharacterized protein</fullName>
    </submittedName>
</protein>
<evidence type="ECO:0000256" key="2">
    <source>
        <dbReference type="ARBA" id="ARBA00022692"/>
    </source>
</evidence>
<dbReference type="EMBL" id="JABEXW010000281">
    <property type="protein sequence ID" value="KAF4966599.1"/>
    <property type="molecule type" value="Genomic_DNA"/>
</dbReference>
<keyword evidence="2 5" id="KW-0812">Transmembrane</keyword>
<evidence type="ECO:0000313" key="6">
    <source>
        <dbReference type="EMBL" id="KAF4966599.1"/>
    </source>
</evidence>